<evidence type="ECO:0000313" key="2">
    <source>
        <dbReference type="Proteomes" id="UP000245838"/>
    </source>
</evidence>
<dbReference type="Proteomes" id="UP000245838">
    <property type="component" value="Chromosome sggmmb4_Chromosome"/>
</dbReference>
<reference evidence="1 2" key="1">
    <citation type="submission" date="2015-05" db="EMBL/GenBank/DDBJ databases">
        <authorList>
            <person name="Goodhead I."/>
        </authorList>
    </citation>
    <scope>NUCLEOTIDE SEQUENCE [LARGE SCALE GENOMIC DNA]</scope>
    <source>
        <strain evidence="2">morsitans</strain>
    </source>
</reference>
<organism evidence="1 2">
    <name type="scientific">Sodalis glossinidius (strain morsitans)</name>
    <dbReference type="NCBI Taxonomy" id="343509"/>
    <lineage>
        <taxon>Bacteria</taxon>
        <taxon>Pseudomonadati</taxon>
        <taxon>Pseudomonadota</taxon>
        <taxon>Gammaproteobacteria</taxon>
        <taxon>Enterobacterales</taxon>
        <taxon>Bruguierivoracaceae</taxon>
        <taxon>Sodalis</taxon>
    </lineage>
</organism>
<dbReference type="AlphaFoldDB" id="A0A193QMN1"/>
<dbReference type="EMBL" id="LN854557">
    <property type="protein sequence ID" value="CRL46479.1"/>
    <property type="molecule type" value="Genomic_DNA"/>
</dbReference>
<sequence>MIEHNVFLQFRQDASKETIQSVAQALLAFRASKTRAGTKTAAAYSAIKASATCLRCGSTIGLRWKCIWPIPIIIRSVLTFCCRHWRRGASLANGFRSVGGGG</sequence>
<proteinExistence type="predicted"/>
<accession>A0A193QMN1</accession>
<protein>
    <submittedName>
        <fullName evidence="1">Uncharacterized protein</fullName>
    </submittedName>
</protein>
<gene>
    <name evidence="1" type="ORF">SGGMMB4_05164</name>
</gene>
<evidence type="ECO:0000313" key="1">
    <source>
        <dbReference type="EMBL" id="CRL46479.1"/>
    </source>
</evidence>
<name>A0A193QMN1_SODGM</name>